<gene>
    <name evidence="7" type="ORF">FYJ43_07025</name>
</gene>
<comment type="cofactor">
    <cofactor evidence="2">
        <name>Fe cation</name>
        <dbReference type="ChEBI" id="CHEBI:24875"/>
    </cofactor>
    <text evidence="2">Binds 1 Fe cation per subunit.</text>
</comment>
<feature type="region of interest" description="Disordered" evidence="4">
    <location>
        <begin position="283"/>
        <end position="305"/>
    </location>
</feature>
<evidence type="ECO:0000313" key="8">
    <source>
        <dbReference type="Proteomes" id="UP000466104"/>
    </source>
</evidence>
<feature type="domain" description="Pirin C-terminal" evidence="6">
    <location>
        <begin position="174"/>
        <end position="273"/>
    </location>
</feature>
<feature type="domain" description="Pirin N-terminal" evidence="5">
    <location>
        <begin position="20"/>
        <end position="122"/>
    </location>
</feature>
<dbReference type="GO" id="GO:0046872">
    <property type="term" value="F:metal ion binding"/>
    <property type="evidence" value="ECO:0007669"/>
    <property type="project" value="UniProtKB-KW"/>
</dbReference>
<organism evidence="7 8">
    <name type="scientific">Cutibacterium porci</name>
    <dbReference type="NCBI Taxonomy" id="2605781"/>
    <lineage>
        <taxon>Bacteria</taxon>
        <taxon>Bacillati</taxon>
        <taxon>Actinomycetota</taxon>
        <taxon>Actinomycetes</taxon>
        <taxon>Propionibacteriales</taxon>
        <taxon>Propionibacteriaceae</taxon>
        <taxon>Cutibacterium</taxon>
    </lineage>
</organism>
<dbReference type="InterPro" id="IPR012093">
    <property type="entry name" value="Pirin"/>
</dbReference>
<feature type="binding site" evidence="2">
    <location>
        <position position="60"/>
    </location>
    <ligand>
        <name>Fe cation</name>
        <dbReference type="ChEBI" id="CHEBI:24875"/>
    </ligand>
</feature>
<evidence type="ECO:0000256" key="2">
    <source>
        <dbReference type="PIRSR" id="PIRSR006232-1"/>
    </source>
</evidence>
<dbReference type="EMBL" id="VUMG01000002">
    <property type="protein sequence ID" value="MSS45795.1"/>
    <property type="molecule type" value="Genomic_DNA"/>
</dbReference>
<dbReference type="RefSeq" id="WP_154563146.1">
    <property type="nucleotide sequence ID" value="NZ_VUMG01000002.1"/>
</dbReference>
<evidence type="ECO:0000259" key="6">
    <source>
        <dbReference type="Pfam" id="PF05726"/>
    </source>
</evidence>
<comment type="similarity">
    <text evidence="1 3">Belongs to the pirin family.</text>
</comment>
<dbReference type="InterPro" id="IPR011051">
    <property type="entry name" value="RmlC_Cupin_sf"/>
</dbReference>
<dbReference type="InterPro" id="IPR003829">
    <property type="entry name" value="Pirin_N_dom"/>
</dbReference>
<keyword evidence="8" id="KW-1185">Reference proteome</keyword>
<protein>
    <submittedName>
        <fullName evidence="7">Pirin family protein</fullName>
    </submittedName>
</protein>
<proteinExistence type="inferred from homology"/>
<keyword evidence="2" id="KW-0479">Metal-binding</keyword>
<dbReference type="AlphaFoldDB" id="A0A7K0J762"/>
<dbReference type="Proteomes" id="UP000466104">
    <property type="component" value="Unassembled WGS sequence"/>
</dbReference>
<feature type="binding site" evidence="2">
    <location>
        <position position="104"/>
    </location>
    <ligand>
        <name>Fe cation</name>
        <dbReference type="ChEBI" id="CHEBI:24875"/>
    </ligand>
</feature>
<keyword evidence="2" id="KW-0408">Iron</keyword>
<dbReference type="CDD" id="cd02909">
    <property type="entry name" value="cupin_pirin_N"/>
    <property type="match status" value="1"/>
</dbReference>
<dbReference type="Gene3D" id="2.60.120.10">
    <property type="entry name" value="Jelly Rolls"/>
    <property type="match status" value="1"/>
</dbReference>
<dbReference type="PIRSF" id="PIRSF006232">
    <property type="entry name" value="Pirin"/>
    <property type="match status" value="1"/>
</dbReference>
<dbReference type="Pfam" id="PF05726">
    <property type="entry name" value="Pirin_C"/>
    <property type="match status" value="1"/>
</dbReference>
<dbReference type="SUPFAM" id="SSF51182">
    <property type="entry name" value="RmlC-like cupins"/>
    <property type="match status" value="1"/>
</dbReference>
<dbReference type="InterPro" id="IPR014710">
    <property type="entry name" value="RmlC-like_jellyroll"/>
</dbReference>
<evidence type="ECO:0000259" key="5">
    <source>
        <dbReference type="Pfam" id="PF02678"/>
    </source>
</evidence>
<name>A0A7K0J762_9ACTN</name>
<evidence type="ECO:0000313" key="7">
    <source>
        <dbReference type="EMBL" id="MSS45795.1"/>
    </source>
</evidence>
<feature type="binding site" evidence="2">
    <location>
        <position position="62"/>
    </location>
    <ligand>
        <name>Fe cation</name>
        <dbReference type="ChEBI" id="CHEBI:24875"/>
    </ligand>
</feature>
<evidence type="ECO:0000256" key="4">
    <source>
        <dbReference type="SAM" id="MobiDB-lite"/>
    </source>
</evidence>
<reference evidence="7 8" key="1">
    <citation type="submission" date="2019-08" db="EMBL/GenBank/DDBJ databases">
        <title>In-depth cultivation of the pig gut microbiome towards novel bacterial diversity and tailored functional studies.</title>
        <authorList>
            <person name="Wylensek D."/>
            <person name="Hitch T.C.A."/>
            <person name="Clavel T."/>
        </authorList>
    </citation>
    <scope>NUCLEOTIDE SEQUENCE [LARGE SCALE GENOMIC DNA]</scope>
    <source>
        <strain evidence="7 8">WCA-380-WT-3A</strain>
    </source>
</reference>
<dbReference type="CDD" id="cd02247">
    <property type="entry name" value="cupin_pirin_C"/>
    <property type="match status" value="1"/>
</dbReference>
<comment type="caution">
    <text evidence="7">The sequence shown here is derived from an EMBL/GenBank/DDBJ whole genome shotgun (WGS) entry which is preliminary data.</text>
</comment>
<feature type="binding site" evidence="2">
    <location>
        <position position="106"/>
    </location>
    <ligand>
        <name>Fe cation</name>
        <dbReference type="ChEBI" id="CHEBI:24875"/>
    </ligand>
</feature>
<dbReference type="PANTHER" id="PTHR13903:SF8">
    <property type="entry name" value="PIRIN"/>
    <property type="match status" value="1"/>
</dbReference>
<sequence length="305" mass="33696">MTEVQIITPRVVELSRQTGTRVRRTLPHRRRPFVGAWCFVDHYGPDVMTSAEARMDVPPHPHTGLQTVSWLFQGHISHHDSAGVSSTIHPGEINLMTSGHGIMHSEVSTADSKVLHGVQLWIALPERFRDTARAFQHYVPAPKRLDGGSALVFVGELLGIDASPIVTHSPLLGVELNIDPGQRLSLNVREDFEHAVLVDTGEITFEGQHLNRGELGYVDTGMTALAMVAGPDPARAILLGGEPFDDEIVMWWNFIGPDHEYVALARGQYEAGHERFGEVVGYEGTGQRLPAPPLPPGRLRPRHRR</sequence>
<evidence type="ECO:0000256" key="3">
    <source>
        <dbReference type="RuleBase" id="RU003457"/>
    </source>
</evidence>
<dbReference type="Pfam" id="PF02678">
    <property type="entry name" value="Pirin"/>
    <property type="match status" value="1"/>
</dbReference>
<accession>A0A7K0J762</accession>
<dbReference type="PANTHER" id="PTHR13903">
    <property type="entry name" value="PIRIN-RELATED"/>
    <property type="match status" value="1"/>
</dbReference>
<dbReference type="InterPro" id="IPR008778">
    <property type="entry name" value="Pirin_C_dom"/>
</dbReference>
<evidence type="ECO:0000256" key="1">
    <source>
        <dbReference type="ARBA" id="ARBA00008416"/>
    </source>
</evidence>